<dbReference type="Proteomes" id="UP001207528">
    <property type="component" value="Unassembled WGS sequence"/>
</dbReference>
<comment type="caution">
    <text evidence="4">The sequence shown here is derived from an EMBL/GenBank/DDBJ whole genome shotgun (WGS) entry which is preliminary data.</text>
</comment>
<dbReference type="AlphaFoldDB" id="A0AAW5SF96"/>
<evidence type="ECO:0000256" key="2">
    <source>
        <dbReference type="SAM" id="MobiDB-lite"/>
    </source>
</evidence>
<reference evidence="4" key="2">
    <citation type="submission" date="2020-07" db="EMBL/GenBank/DDBJ databases">
        <authorList>
            <person name="Pettersson B.M.F."/>
            <person name="Behra P.R.K."/>
            <person name="Ramesh M."/>
            <person name="Das S."/>
            <person name="Dasgupta S."/>
            <person name="Kirsebom L.A."/>
        </authorList>
    </citation>
    <scope>NUCLEOTIDE SEQUENCE</scope>
    <source>
        <strain evidence="4">DSM 44203</strain>
    </source>
</reference>
<proteinExistence type="predicted"/>
<dbReference type="EMBL" id="BCTA01000038">
    <property type="protein sequence ID" value="GAT10369.1"/>
    <property type="molecule type" value="Genomic_DNA"/>
</dbReference>
<keyword evidence="1" id="KW-0175">Coiled coil</keyword>
<gene>
    <name evidence="4" type="ORF">H7I77_05435</name>
    <name evidence="3" type="ORF">RMCN_3502</name>
</gene>
<keyword evidence="5" id="KW-1185">Reference proteome</keyword>
<evidence type="ECO:0000313" key="4">
    <source>
        <dbReference type="EMBL" id="MCV7022795.1"/>
    </source>
</evidence>
<sequence length="110" mass="11746">MAKQNDFTKRANELLTARLDPVKRLGELLDAKAEKEAELRSLDSDIEKAAQSCIEAGWKPAELTDLGVPRAALPRRQTRTAALEPRTDSKDQPSSGEGAAAGGPAPNPTP</sequence>
<evidence type="ECO:0000313" key="6">
    <source>
        <dbReference type="Proteomes" id="UP001207528"/>
    </source>
</evidence>
<dbReference type="RefSeq" id="WP_067391691.1">
    <property type="nucleotide sequence ID" value="NZ_BCTA01000038.1"/>
</dbReference>
<evidence type="ECO:0000256" key="1">
    <source>
        <dbReference type="SAM" id="Coils"/>
    </source>
</evidence>
<dbReference type="EMBL" id="JACKTI010000020">
    <property type="protein sequence ID" value="MCV7022795.1"/>
    <property type="molecule type" value="Genomic_DNA"/>
</dbReference>
<reference evidence="3 5" key="1">
    <citation type="journal article" date="2016" name="Genome Announc.">
        <title>Draft Genome Sequences of Five Rapidly Growing Mycobacterium Species, M. thermoresistibile, M. fortuitum subsp. acetamidolyticum, M. canariasense, M. brisbanense, and M. novocastrense.</title>
        <authorList>
            <person name="Katahira K."/>
            <person name="Ogura Y."/>
            <person name="Gotoh Y."/>
            <person name="Hayashi T."/>
        </authorList>
    </citation>
    <scope>NUCLEOTIDE SEQUENCE [LARGE SCALE GENOMIC DNA]</scope>
    <source>
        <strain evidence="3 5">JCM18114</strain>
    </source>
</reference>
<protein>
    <submittedName>
        <fullName evidence="4">Uncharacterized protein</fullName>
    </submittedName>
</protein>
<evidence type="ECO:0000313" key="3">
    <source>
        <dbReference type="EMBL" id="GAT10369.1"/>
    </source>
</evidence>
<evidence type="ECO:0000313" key="5">
    <source>
        <dbReference type="Proteomes" id="UP000069773"/>
    </source>
</evidence>
<dbReference type="Proteomes" id="UP000069773">
    <property type="component" value="Unassembled WGS sequence"/>
</dbReference>
<feature type="coiled-coil region" evidence="1">
    <location>
        <begin position="25"/>
        <end position="52"/>
    </location>
</feature>
<organism evidence="4 6">
    <name type="scientific">Mycolicibacterium novocastrense</name>
    <name type="common">Mycobacterium novocastrense</name>
    <dbReference type="NCBI Taxonomy" id="59813"/>
    <lineage>
        <taxon>Bacteria</taxon>
        <taxon>Bacillati</taxon>
        <taxon>Actinomycetota</taxon>
        <taxon>Actinomycetes</taxon>
        <taxon>Mycobacteriales</taxon>
        <taxon>Mycobacteriaceae</taxon>
        <taxon>Mycolicibacterium</taxon>
    </lineage>
</organism>
<accession>A0AAW5SF96</accession>
<feature type="region of interest" description="Disordered" evidence="2">
    <location>
        <begin position="69"/>
        <end position="110"/>
    </location>
</feature>
<name>A0AAW5SF96_MYCNV</name>
<reference evidence="4" key="3">
    <citation type="journal article" date="2022" name="BMC Genomics">
        <title>Comparative genome analysis of mycobacteria focusing on tRNA and non-coding RNA.</title>
        <authorList>
            <person name="Behra P.R.K."/>
            <person name="Pettersson B.M.F."/>
            <person name="Ramesh M."/>
            <person name="Das S."/>
            <person name="Dasgupta S."/>
            <person name="Kirsebom L.A."/>
        </authorList>
    </citation>
    <scope>NUCLEOTIDE SEQUENCE</scope>
    <source>
        <strain evidence="4">DSM 44203</strain>
    </source>
</reference>